<accession>A3IW22</accession>
<name>A3IW22_9CHRO</name>
<evidence type="ECO:0000313" key="2">
    <source>
        <dbReference type="Proteomes" id="UP000003781"/>
    </source>
</evidence>
<dbReference type="EMBL" id="AAXW01000047">
    <property type="protein sequence ID" value="EAZ89333.1"/>
    <property type="molecule type" value="Genomic_DNA"/>
</dbReference>
<organism evidence="1 2">
    <name type="scientific">Crocosphaera chwakensis CCY0110</name>
    <dbReference type="NCBI Taxonomy" id="391612"/>
    <lineage>
        <taxon>Bacteria</taxon>
        <taxon>Bacillati</taxon>
        <taxon>Cyanobacteriota</taxon>
        <taxon>Cyanophyceae</taxon>
        <taxon>Oscillatoriophycideae</taxon>
        <taxon>Chroococcales</taxon>
        <taxon>Aphanothecaceae</taxon>
        <taxon>Crocosphaera</taxon>
        <taxon>Crocosphaera chwakensis</taxon>
    </lineage>
</organism>
<dbReference type="AlphaFoldDB" id="A3IW22"/>
<dbReference type="Proteomes" id="UP000003781">
    <property type="component" value="Unassembled WGS sequence"/>
</dbReference>
<dbReference type="EC" id="5.4.2.-" evidence="1"/>
<reference evidence="1 2" key="1">
    <citation type="submission" date="2007-03" db="EMBL/GenBank/DDBJ databases">
        <authorList>
            <person name="Stal L."/>
            <person name="Ferriera S."/>
            <person name="Johnson J."/>
            <person name="Kravitz S."/>
            <person name="Beeson K."/>
            <person name="Sutton G."/>
            <person name="Rogers Y.-H."/>
            <person name="Friedman R."/>
            <person name="Frazier M."/>
            <person name="Venter J.C."/>
        </authorList>
    </citation>
    <scope>NUCLEOTIDE SEQUENCE [LARGE SCALE GENOMIC DNA]</scope>
    <source>
        <strain evidence="1 2">CCY0110</strain>
    </source>
</reference>
<evidence type="ECO:0000313" key="1">
    <source>
        <dbReference type="EMBL" id="EAZ89333.1"/>
    </source>
</evidence>
<comment type="caution">
    <text evidence="1">The sequence shown here is derived from an EMBL/GenBank/DDBJ whole genome shotgun (WGS) entry which is preliminary data.</text>
</comment>
<protein>
    <submittedName>
        <fullName evidence="1">Phosphoglyceromutase</fullName>
        <ecNumber evidence="1">5.4.2.-</ecNumber>
    </submittedName>
</protein>
<proteinExistence type="predicted"/>
<gene>
    <name evidence="1" type="ORF">CY0110_20525</name>
</gene>
<sequence>MIELQTAYNTVGIYLTGNLVIDFPEEDKIKIESEEYT</sequence>
<dbReference type="GO" id="GO:0016853">
    <property type="term" value="F:isomerase activity"/>
    <property type="evidence" value="ECO:0007669"/>
    <property type="project" value="UniProtKB-KW"/>
</dbReference>
<keyword evidence="2" id="KW-1185">Reference proteome</keyword>
<keyword evidence="1" id="KW-0413">Isomerase</keyword>